<proteinExistence type="predicted"/>
<organism evidence="4 5">
    <name type="scientific">Hibiscus syriacus</name>
    <name type="common">Rose of Sharon</name>
    <dbReference type="NCBI Taxonomy" id="106335"/>
    <lineage>
        <taxon>Eukaryota</taxon>
        <taxon>Viridiplantae</taxon>
        <taxon>Streptophyta</taxon>
        <taxon>Embryophyta</taxon>
        <taxon>Tracheophyta</taxon>
        <taxon>Spermatophyta</taxon>
        <taxon>Magnoliopsida</taxon>
        <taxon>eudicotyledons</taxon>
        <taxon>Gunneridae</taxon>
        <taxon>Pentapetalae</taxon>
        <taxon>rosids</taxon>
        <taxon>malvids</taxon>
        <taxon>Malvales</taxon>
        <taxon>Malvaceae</taxon>
        <taxon>Malvoideae</taxon>
        <taxon>Hibiscus</taxon>
    </lineage>
</organism>
<reference evidence="4" key="1">
    <citation type="submission" date="2019-09" db="EMBL/GenBank/DDBJ databases">
        <title>Draft genome information of white flower Hibiscus syriacus.</title>
        <authorList>
            <person name="Kim Y.-M."/>
        </authorList>
    </citation>
    <scope>NUCLEOTIDE SEQUENCE [LARGE SCALE GENOMIC DNA]</scope>
    <source>
        <strain evidence="4">YM2019G1</strain>
    </source>
</reference>
<dbReference type="Proteomes" id="UP000436088">
    <property type="component" value="Unassembled WGS sequence"/>
</dbReference>
<name>A0A6A3C2F1_HIBSY</name>
<evidence type="ECO:0000313" key="5">
    <source>
        <dbReference type="Proteomes" id="UP000436088"/>
    </source>
</evidence>
<keyword evidence="1" id="KW-0732">Signal</keyword>
<dbReference type="PANTHER" id="PTHR32099:SF42">
    <property type="entry name" value="CYSTEINE-RICH RECEPTOR-LIKE PROTEIN KINASE 9-RELATED"/>
    <property type="match status" value="1"/>
</dbReference>
<accession>A0A6A3C2F1</accession>
<dbReference type="Gene3D" id="3.30.430.20">
    <property type="entry name" value="Gnk2 domain, C-X8-C-X2-C motif"/>
    <property type="match status" value="1"/>
</dbReference>
<comment type="caution">
    <text evidence="4">The sequence shown here is derived from an EMBL/GenBank/DDBJ whole genome shotgun (WGS) entry which is preliminary data.</text>
</comment>
<dbReference type="PROSITE" id="PS51473">
    <property type="entry name" value="GNK2"/>
    <property type="match status" value="1"/>
</dbReference>
<dbReference type="InterPro" id="IPR038408">
    <property type="entry name" value="GNK2_sf"/>
</dbReference>
<dbReference type="AlphaFoldDB" id="A0A6A3C2F1"/>
<keyword evidence="5" id="KW-1185">Reference proteome</keyword>
<evidence type="ECO:0000256" key="1">
    <source>
        <dbReference type="ARBA" id="ARBA00022729"/>
    </source>
</evidence>
<sequence>MAPVKPVSTTQPKASALTWKPEFSTYSNVTQEDRLNQLATALVVMNVTVTRACTPELSSADCSRCMRGAIANLSACCDGKQEGRVLKPSCTVRFDVHRFYDQTAVATSPPPAQGLSSQIIDKF</sequence>
<protein>
    <recommendedName>
        <fullName evidence="3">Gnk2-homologous domain-containing protein</fullName>
    </recommendedName>
</protein>
<dbReference type="Pfam" id="PF01657">
    <property type="entry name" value="Stress-antifung"/>
    <property type="match status" value="1"/>
</dbReference>
<dbReference type="CDD" id="cd23509">
    <property type="entry name" value="Gnk2-like"/>
    <property type="match status" value="1"/>
</dbReference>
<dbReference type="InterPro" id="IPR002902">
    <property type="entry name" value="GNK2"/>
</dbReference>
<feature type="domain" description="Gnk2-homologous" evidence="3">
    <location>
        <begin position="1"/>
        <end position="99"/>
    </location>
</feature>
<dbReference type="EMBL" id="VEPZ02000548">
    <property type="protein sequence ID" value="KAE8723066.1"/>
    <property type="molecule type" value="Genomic_DNA"/>
</dbReference>
<gene>
    <name evidence="4" type="ORF">F3Y22_tig00013285pilonHSYRG00284</name>
</gene>
<evidence type="ECO:0000313" key="4">
    <source>
        <dbReference type="EMBL" id="KAE8723066.1"/>
    </source>
</evidence>
<dbReference type="PANTHER" id="PTHR32099">
    <property type="entry name" value="CYSTEINE-RICH REPEAT SECRETORY PROTEIN"/>
    <property type="match status" value="1"/>
</dbReference>
<keyword evidence="2" id="KW-0677">Repeat</keyword>
<evidence type="ECO:0000256" key="2">
    <source>
        <dbReference type="ARBA" id="ARBA00022737"/>
    </source>
</evidence>
<evidence type="ECO:0000259" key="3">
    <source>
        <dbReference type="PROSITE" id="PS51473"/>
    </source>
</evidence>